<dbReference type="AlphaFoldDB" id="A0A1I2GUT3"/>
<dbReference type="OrthoDB" id="9793162at2"/>
<dbReference type="Pfam" id="PF03372">
    <property type="entry name" value="Exo_endo_phos"/>
    <property type="match status" value="1"/>
</dbReference>
<dbReference type="Proteomes" id="UP000199513">
    <property type="component" value="Unassembled WGS sequence"/>
</dbReference>
<organism evidence="2 3">
    <name type="scientific">Thermoflexibacter ruber</name>
    <dbReference type="NCBI Taxonomy" id="1003"/>
    <lineage>
        <taxon>Bacteria</taxon>
        <taxon>Pseudomonadati</taxon>
        <taxon>Bacteroidota</taxon>
        <taxon>Cytophagia</taxon>
        <taxon>Cytophagales</taxon>
        <taxon>Thermoflexibacteraceae</taxon>
        <taxon>Thermoflexibacter</taxon>
    </lineage>
</organism>
<keyword evidence="2" id="KW-0540">Nuclease</keyword>
<feature type="domain" description="Endonuclease/exonuclease/phosphatase" evidence="1">
    <location>
        <begin position="29"/>
        <end position="271"/>
    </location>
</feature>
<reference evidence="2 3" key="1">
    <citation type="submission" date="2016-10" db="EMBL/GenBank/DDBJ databases">
        <authorList>
            <person name="de Groot N.N."/>
        </authorList>
    </citation>
    <scope>NUCLEOTIDE SEQUENCE [LARGE SCALE GENOMIC DNA]</scope>
    <source>
        <strain>GEY</strain>
        <strain evidence="3">DSM 9560</strain>
    </source>
</reference>
<dbReference type="InterPro" id="IPR036691">
    <property type="entry name" value="Endo/exonu/phosph_ase_sf"/>
</dbReference>
<dbReference type="CDD" id="cd09083">
    <property type="entry name" value="EEP-1"/>
    <property type="match status" value="1"/>
</dbReference>
<evidence type="ECO:0000313" key="2">
    <source>
        <dbReference type="EMBL" id="SFF20829.1"/>
    </source>
</evidence>
<protein>
    <submittedName>
        <fullName evidence="2">Metal-dependent hydrolase, endonuclease/exonuclease/phosphatase family</fullName>
    </submittedName>
</protein>
<sequence length="280" mass="32295">MKSKILKFLLLFSFIQGTNLLHGQEMRLMTFNIRFNTEKDGENRWDKRKENLCSLLRFHEIEICGMQEALYGQIQDISTLLPEYEYVGKGRDDGKEAGEFSPIFYQKDKVRLLESQTLWLSPTPENPSKGWDAALNRIITYAKFQTKKGNKIFYVFNTHFDHIGETARRESAKLVIALVKKIAKDTPAIIMGDFNSTPQDEPCQILNVGLINTLSVSETPHFGPRDTFNGFENKERENSEIDHIFLNTKKIRVKKHATITQTWAGRFASDHHPVMVVIQL</sequence>
<keyword evidence="2" id="KW-0255">Endonuclease</keyword>
<dbReference type="InterPro" id="IPR050410">
    <property type="entry name" value="CCR4/nocturin_mRNA_transcr"/>
</dbReference>
<keyword evidence="2" id="KW-0269">Exonuclease</keyword>
<dbReference type="SUPFAM" id="SSF56219">
    <property type="entry name" value="DNase I-like"/>
    <property type="match status" value="1"/>
</dbReference>
<accession>A0A1I2GUT3</accession>
<dbReference type="STRING" id="1003.SAMN04488541_102025"/>
<dbReference type="Gene3D" id="3.60.10.10">
    <property type="entry name" value="Endonuclease/exonuclease/phosphatase"/>
    <property type="match status" value="1"/>
</dbReference>
<keyword evidence="3" id="KW-1185">Reference proteome</keyword>
<gene>
    <name evidence="2" type="ORF">SAMN04488541_102025</name>
</gene>
<dbReference type="PANTHER" id="PTHR12121:SF36">
    <property type="entry name" value="ENDONUCLEASE_EXONUCLEASE_PHOSPHATASE DOMAIN-CONTAINING PROTEIN"/>
    <property type="match status" value="1"/>
</dbReference>
<proteinExistence type="predicted"/>
<keyword evidence="2" id="KW-0378">Hydrolase</keyword>
<name>A0A1I2GUT3_9BACT</name>
<dbReference type="InterPro" id="IPR005135">
    <property type="entry name" value="Endo/exonuclease/phosphatase"/>
</dbReference>
<dbReference type="GO" id="GO:0004519">
    <property type="term" value="F:endonuclease activity"/>
    <property type="evidence" value="ECO:0007669"/>
    <property type="project" value="UniProtKB-KW"/>
</dbReference>
<dbReference type="GO" id="GO:0000175">
    <property type="term" value="F:3'-5'-RNA exonuclease activity"/>
    <property type="evidence" value="ECO:0007669"/>
    <property type="project" value="TreeGrafter"/>
</dbReference>
<evidence type="ECO:0000259" key="1">
    <source>
        <dbReference type="Pfam" id="PF03372"/>
    </source>
</evidence>
<dbReference type="PANTHER" id="PTHR12121">
    <property type="entry name" value="CARBON CATABOLITE REPRESSOR PROTEIN 4"/>
    <property type="match status" value="1"/>
</dbReference>
<dbReference type="RefSeq" id="WP_091545561.1">
    <property type="nucleotide sequence ID" value="NZ_FONY01000020.1"/>
</dbReference>
<evidence type="ECO:0000313" key="3">
    <source>
        <dbReference type="Proteomes" id="UP000199513"/>
    </source>
</evidence>
<dbReference type="EMBL" id="FONY01000020">
    <property type="protein sequence ID" value="SFF20829.1"/>
    <property type="molecule type" value="Genomic_DNA"/>
</dbReference>